<evidence type="ECO:0008006" key="4">
    <source>
        <dbReference type="Google" id="ProtNLM"/>
    </source>
</evidence>
<dbReference type="EMBL" id="JAHCTB010000011">
    <property type="protein sequence ID" value="MBT0609223.1"/>
    <property type="molecule type" value="Genomic_DNA"/>
</dbReference>
<feature type="chain" id="PRO_5046427319" description="Tetratricopeptide repeat-containing protein" evidence="1">
    <location>
        <begin position="21"/>
        <end position="276"/>
    </location>
</feature>
<sequence>MKRTTLLFLTLLLLATFSFAQSKYTNGFNNGYKKGFCQDQGVGCVEPVPPVAPVPKVGENSSSYSDGYNRGFKMGLNARKKKGSSNSNSNRERYKTADSKFVDFTSSPNTNLLGLKYKALKSLMERAKTNLANQNFDEAINNANSILSIQSGFSSAYEIKSVAYFGKNRMIDAYNFSRKFLKTGGNRSQWSDYMHEEMWKYLSSYMAKGDYESVKTITENIWYKNSVKNYFTGLYYYYTYNHKKAKRYFKKVKNYEPAKTYVKKIKDDVFVPNPFK</sequence>
<keyword evidence="3" id="KW-1185">Reference proteome</keyword>
<dbReference type="SUPFAM" id="SSF48452">
    <property type="entry name" value="TPR-like"/>
    <property type="match status" value="1"/>
</dbReference>
<dbReference type="RefSeq" id="WP_214114693.1">
    <property type="nucleotide sequence ID" value="NZ_JAHCTB010000011.1"/>
</dbReference>
<evidence type="ECO:0000313" key="2">
    <source>
        <dbReference type="EMBL" id="MBT0609223.1"/>
    </source>
</evidence>
<evidence type="ECO:0000313" key="3">
    <source>
        <dbReference type="Proteomes" id="UP001297092"/>
    </source>
</evidence>
<feature type="signal peptide" evidence="1">
    <location>
        <begin position="1"/>
        <end position="20"/>
    </location>
</feature>
<dbReference type="Proteomes" id="UP001297092">
    <property type="component" value="Unassembled WGS sequence"/>
</dbReference>
<dbReference type="Gene3D" id="1.25.40.10">
    <property type="entry name" value="Tetratricopeptide repeat domain"/>
    <property type="match status" value="1"/>
</dbReference>
<comment type="caution">
    <text evidence="2">The sequence shown here is derived from an EMBL/GenBank/DDBJ whole genome shotgun (WGS) entry which is preliminary data.</text>
</comment>
<reference evidence="2 3" key="1">
    <citation type="submission" date="2021-05" db="EMBL/GenBank/DDBJ databases">
        <title>Aequorivita echinoideorum JCM 30378 genome.</title>
        <authorList>
            <person name="Zhang H."/>
            <person name="Li C."/>
        </authorList>
    </citation>
    <scope>NUCLEOTIDE SEQUENCE [LARGE SCALE GENOMIC DNA]</scope>
    <source>
        <strain evidence="2 3">JCM30378</strain>
    </source>
</reference>
<keyword evidence="1" id="KW-0732">Signal</keyword>
<proteinExistence type="predicted"/>
<accession>A0ABS5S7N9</accession>
<dbReference type="InterPro" id="IPR011990">
    <property type="entry name" value="TPR-like_helical_dom_sf"/>
</dbReference>
<protein>
    <recommendedName>
        <fullName evidence="4">Tetratricopeptide repeat-containing protein</fullName>
    </recommendedName>
</protein>
<name>A0ABS5S7N9_9FLAO</name>
<gene>
    <name evidence="2" type="ORF">KIV10_13630</name>
</gene>
<evidence type="ECO:0000256" key="1">
    <source>
        <dbReference type="SAM" id="SignalP"/>
    </source>
</evidence>
<organism evidence="2 3">
    <name type="scientific">Aequorivita echinoideorum</name>
    <dbReference type="NCBI Taxonomy" id="1549647"/>
    <lineage>
        <taxon>Bacteria</taxon>
        <taxon>Pseudomonadati</taxon>
        <taxon>Bacteroidota</taxon>
        <taxon>Flavobacteriia</taxon>
        <taxon>Flavobacteriales</taxon>
        <taxon>Flavobacteriaceae</taxon>
        <taxon>Aequorivita</taxon>
    </lineage>
</organism>